<evidence type="ECO:0000256" key="3">
    <source>
        <dbReference type="ARBA" id="ARBA00006285"/>
    </source>
</evidence>
<evidence type="ECO:0000256" key="6">
    <source>
        <dbReference type="ARBA" id="ARBA00022737"/>
    </source>
</evidence>
<evidence type="ECO:0000259" key="13">
    <source>
        <dbReference type="Pfam" id="PF24760"/>
    </source>
</evidence>
<dbReference type="InterPro" id="IPR056168">
    <property type="entry name" value="TPR_IF140/IFT172/WDR19"/>
</dbReference>
<dbReference type="InterPro" id="IPR056155">
    <property type="entry name" value="Beta-prop_IFT140_2nd"/>
</dbReference>
<evidence type="ECO:0000256" key="5">
    <source>
        <dbReference type="ARBA" id="ARBA00022574"/>
    </source>
</evidence>
<dbReference type="CTD" id="33230"/>
<evidence type="ECO:0000256" key="4">
    <source>
        <dbReference type="ARBA" id="ARBA00012663"/>
    </source>
</evidence>
<dbReference type="GeneID" id="106752350"/>
<protein>
    <recommendedName>
        <fullName evidence="4">beta-N-acetylhexosaminidase</fullName>
        <ecNumber evidence="4">3.2.1.52</ecNumber>
    </recommendedName>
</protein>
<gene>
    <name evidence="16" type="primary">LOC106752350</name>
</gene>
<dbReference type="RefSeq" id="XP_014489473.1">
    <property type="nucleotide sequence ID" value="XM_014633987.1"/>
</dbReference>
<reference evidence="16" key="1">
    <citation type="submission" date="2025-08" db="UniProtKB">
        <authorList>
            <consortium name="RefSeq"/>
        </authorList>
    </citation>
    <scope>IDENTIFICATION</scope>
</reference>
<dbReference type="SUPFAM" id="SSF50978">
    <property type="entry name" value="WD40 repeat-like"/>
    <property type="match status" value="1"/>
</dbReference>
<accession>A0A6P3YG54</accession>
<evidence type="ECO:0000259" key="14">
    <source>
        <dbReference type="Pfam" id="PF24762"/>
    </source>
</evidence>
<dbReference type="SUPFAM" id="SSF48452">
    <property type="entry name" value="TPR-like"/>
    <property type="match status" value="1"/>
</dbReference>
<dbReference type="Pfam" id="PF24760">
    <property type="entry name" value="TPR_IF140_C"/>
    <property type="match status" value="1"/>
</dbReference>
<dbReference type="Gene3D" id="2.130.10.10">
    <property type="entry name" value="YVTN repeat-like/Quinoprotein amine dehydrogenase"/>
    <property type="match status" value="1"/>
</dbReference>
<dbReference type="InterPro" id="IPR036322">
    <property type="entry name" value="WD40_repeat_dom_sf"/>
</dbReference>
<proteinExistence type="inferred from homology"/>
<dbReference type="CDD" id="cd06565">
    <property type="entry name" value="GH20_GcnA-like"/>
    <property type="match status" value="1"/>
</dbReference>
<keyword evidence="7" id="KW-0378">Hydrolase</keyword>
<comment type="similarity">
    <text evidence="3">Belongs to the glycosyl hydrolase 20 family.</text>
</comment>
<keyword evidence="9" id="KW-0966">Cell projection</keyword>
<dbReference type="GO" id="GO:0005930">
    <property type="term" value="C:axoneme"/>
    <property type="evidence" value="ECO:0007669"/>
    <property type="project" value="TreeGrafter"/>
</dbReference>
<evidence type="ECO:0000313" key="16">
    <source>
        <dbReference type="RefSeq" id="XP_014489473.1"/>
    </source>
</evidence>
<dbReference type="GO" id="GO:0004563">
    <property type="term" value="F:beta-N-acetylhexosaminidase activity"/>
    <property type="evidence" value="ECO:0007669"/>
    <property type="project" value="UniProtKB-EC"/>
</dbReference>
<comment type="catalytic activity">
    <reaction evidence="1">
        <text>Hydrolysis of terminal non-reducing N-acetyl-D-hexosamine residues in N-acetyl-beta-D-hexosaminides.</text>
        <dbReference type="EC" id="3.2.1.52"/>
    </reaction>
</comment>
<dbReference type="PANTHER" id="PTHR15722:SF7">
    <property type="entry name" value="INTRAFLAGELLAR TRANSPORT PROTEIN 140 HOMOLOG"/>
    <property type="match status" value="1"/>
</dbReference>
<evidence type="ECO:0000256" key="1">
    <source>
        <dbReference type="ARBA" id="ARBA00001231"/>
    </source>
</evidence>
<dbReference type="GO" id="GO:0035721">
    <property type="term" value="P:intraciliary retrograde transport"/>
    <property type="evidence" value="ECO:0007669"/>
    <property type="project" value="TreeGrafter"/>
</dbReference>
<evidence type="ECO:0000256" key="8">
    <source>
        <dbReference type="ARBA" id="ARBA00023069"/>
    </source>
</evidence>
<evidence type="ECO:0000259" key="10">
    <source>
        <dbReference type="Pfam" id="PF00728"/>
    </source>
</evidence>
<dbReference type="EC" id="3.2.1.52" evidence="4"/>
<dbReference type="InterPro" id="IPR015943">
    <property type="entry name" value="WD40/YVTN_repeat-like_dom_sf"/>
</dbReference>
<dbReference type="InterPro" id="IPR011990">
    <property type="entry name" value="TPR-like_helical_dom_sf"/>
</dbReference>
<dbReference type="GO" id="GO:0036064">
    <property type="term" value="C:ciliary basal body"/>
    <property type="evidence" value="ECO:0007669"/>
    <property type="project" value="TreeGrafter"/>
</dbReference>
<evidence type="ECO:0000313" key="15">
    <source>
        <dbReference type="Proteomes" id="UP000515204"/>
    </source>
</evidence>
<comment type="subcellular location">
    <subcellularLocation>
        <location evidence="2">Cell projection</location>
        <location evidence="2">Cilium</location>
    </subcellularLocation>
</comment>
<evidence type="ECO:0000256" key="2">
    <source>
        <dbReference type="ARBA" id="ARBA00004138"/>
    </source>
</evidence>
<evidence type="ECO:0000259" key="11">
    <source>
        <dbReference type="Pfam" id="PF23383"/>
    </source>
</evidence>
<dbReference type="Gene3D" id="1.25.40.470">
    <property type="match status" value="2"/>
</dbReference>
<dbReference type="Pfam" id="PF24762">
    <property type="entry name" value="TPR_IF140-IFT172"/>
    <property type="match status" value="1"/>
</dbReference>
<keyword evidence="15" id="KW-1185">Reference proteome</keyword>
<dbReference type="InterPro" id="IPR056154">
    <property type="entry name" value="Beta-prop_IFT140_1st"/>
</dbReference>
<keyword evidence="6" id="KW-0677">Repeat</keyword>
<sequence>MDALTLGSHRLIHLDLKGAPPRTCYFEKLFPLLRTWGATGLLLEWEDTFPYNRELSPIGSNGPSSLTSGYTVQEARHILQIAGDCGLAVVPLVQTFGHMEFVLKHDEWRSLREVEPFPSSICPSNPRTLPVVKSLIRQIVSFHPDIQYLHIGCDEVWHLGLCSVCTKRAAASKYGKYSLYLEHILAIAQYIQETYPYLKIIIWDDMLRSIDLQVLNEHYIGKYVEPMVWHYNPRDNFALPHGLWDKFSAVFPNIWAATAFKGATGSAQHIPIIRHHISNHEKWLEELGVHVNKVHEFRGTAFTGWSRYDHYATMCELLPTAIPSLALCLKVWLHGYSEQTHTQVAKSLGYIDYPLHITPQPRPVPIPSSLLFPGWQIAVGMEWFLNFKTKFHNIVANDQIMTWMNPWQVANNYTNPMQLENLVPAFKELLLELSSLEGYLRVQMEAIFFSSMIEEWIGTNIQPMKRKLTKLKQSTENQLKLNNRQCKEVFSTDGAGLHCLLHHQTRDSIIVMTEGLNIGHFQADPVSGELIELTKVKLSGRNDTSRTSSATLCWISGNTLAVLTGELAVRCWDLHTGDTYVLSPPDSSSGNIATPQEMCTSLAFCKANDTLAAGTNLGTIYLWKRKNVSECDEKAWPSVPESCAIHGTVKQLAWGTSLSRNSLLAVNCITNVFVLHQQPMCAVYNDGVCASQLTPTQILLELDEQTYMLKTEIQVQVVAVTKEYVAVSSGRQIIVNRINRGSNLNTTLLTTFSCDTEKMLIYEHTLIVLTPMIIQLRSVEGSVIQTLPTLPEEGEPITMELTGPYLTVASLNGILKIWDLGKREAKLHTRAMATYEAISDFAEIIEARCNADCHCVSITVAMANLMPSSVLYVWDIESDQIHEFDFGESDDIIDDDTMLTAQCRGRLVTAHCWDVEDPRLLVCRAQRLENRDSKNKGGNQVASVVLVSLFATSDHGIVVQDVKPIADENCRLLGVQSPHIVILNSEKSLDRTSKITRLLMRDFEELGGCDSATRKAVMDFSYHISVANMDEAFKAIKSIQNEAVWKSLARMCVKTKQLNMALLCLGHMKQASAARALREAMQDETLSLEAQVGILAVELGLHTDAERLFREAKRLDLLGRLLEARNKFKEAIDLASNENKIREKTSYYNYARSLEQQGKVAEAIDMYTKADCHRFEVPRMLLTRPRELLAYLNNSEEPEIKNWHAQYTESTGDMEAALRLYEQAKDTLSMTRLLCYFGREDEVSELVIRTSHAASAYHLAAHYESKNNVSQAIHFYTVAKAYTNAIRLCKEHDMLEELWPLAILAPRHSQIDVAKFYEDNDQSDRAVLLYHKAGLLHKALDVAFRTRQYSALQLIIVDVNADSDPALIRKCADYFMQNEQIDKAVDLLATGRDYLAALELIQQHNVALSEELAEKLTLEKGSNDDAEHERLRISTLERTAEIAFDQGNYHLATKKFTQAGNKLRAMKALLKSGDTEKICFFAQVSRNREIYIMAGNYLQSLDWQNQPEVLKNIISFYSKGKAMDLLANFYVACAQVEIDEFQNYEKALDALNQASRCLTKVVMPRDSDIHKQAVELVNNRMSAIKRYLDIKRLFDKGETETAMQHVRHLLDSQGPNLEQSVRRGDLFATITQHYANIGDTDKAWATIEELKRLVPGINLSYYFNVNLLEALGYKMKMQRQDSSDKDDGIEELLGE</sequence>
<dbReference type="Pfam" id="PF23385">
    <property type="entry name" value="Beta-prop_IFT140_2nd"/>
    <property type="match status" value="1"/>
</dbReference>
<feature type="domain" description="IF140 C-terminal TPR" evidence="13">
    <location>
        <begin position="1524"/>
        <end position="1651"/>
    </location>
</feature>
<name>A0A6P3YG54_DINQU</name>
<organism evidence="15 16">
    <name type="scientific">Dinoponera quadriceps</name>
    <name type="common">South American ant</name>
    <dbReference type="NCBI Taxonomy" id="609295"/>
    <lineage>
        <taxon>Eukaryota</taxon>
        <taxon>Metazoa</taxon>
        <taxon>Ecdysozoa</taxon>
        <taxon>Arthropoda</taxon>
        <taxon>Hexapoda</taxon>
        <taxon>Insecta</taxon>
        <taxon>Pterygota</taxon>
        <taxon>Neoptera</taxon>
        <taxon>Endopterygota</taxon>
        <taxon>Hymenoptera</taxon>
        <taxon>Apocrita</taxon>
        <taxon>Aculeata</taxon>
        <taxon>Formicoidea</taxon>
        <taxon>Formicidae</taxon>
        <taxon>Ponerinae</taxon>
        <taxon>Ponerini</taxon>
        <taxon>Dinoponera</taxon>
    </lineage>
</organism>
<dbReference type="Gene3D" id="3.20.20.80">
    <property type="entry name" value="Glycosidases"/>
    <property type="match status" value="1"/>
</dbReference>
<dbReference type="OrthoDB" id="10258787at2759"/>
<dbReference type="Proteomes" id="UP000515204">
    <property type="component" value="Unplaced"/>
</dbReference>
<dbReference type="InterPro" id="IPR015883">
    <property type="entry name" value="Glyco_hydro_20_cat"/>
</dbReference>
<keyword evidence="8" id="KW-0969">Cilium</keyword>
<dbReference type="InterPro" id="IPR056156">
    <property type="entry name" value="TPR_IF140_C"/>
</dbReference>
<evidence type="ECO:0000259" key="12">
    <source>
        <dbReference type="Pfam" id="PF23385"/>
    </source>
</evidence>
<feature type="domain" description="IFT140 second beta-propeller" evidence="12">
    <location>
        <begin position="687"/>
        <end position="984"/>
    </location>
</feature>
<dbReference type="GO" id="GO:0030991">
    <property type="term" value="C:intraciliary transport particle A"/>
    <property type="evidence" value="ECO:0007669"/>
    <property type="project" value="TreeGrafter"/>
</dbReference>
<dbReference type="SUPFAM" id="SSF51445">
    <property type="entry name" value="(Trans)glycosidases"/>
    <property type="match status" value="1"/>
</dbReference>
<dbReference type="Pfam" id="PF23383">
    <property type="entry name" value="Beta-prop_IFT140_1st"/>
    <property type="match status" value="1"/>
</dbReference>
<evidence type="ECO:0000256" key="7">
    <source>
        <dbReference type="ARBA" id="ARBA00022801"/>
    </source>
</evidence>
<feature type="domain" description="Glycoside hydrolase family 20 catalytic" evidence="10">
    <location>
        <begin position="57"/>
        <end position="213"/>
    </location>
</feature>
<dbReference type="InterPro" id="IPR017853">
    <property type="entry name" value="GH"/>
</dbReference>
<dbReference type="GO" id="GO:0005975">
    <property type="term" value="P:carbohydrate metabolic process"/>
    <property type="evidence" value="ECO:0007669"/>
    <property type="project" value="InterPro"/>
</dbReference>
<keyword evidence="5" id="KW-0853">WD repeat</keyword>
<dbReference type="Pfam" id="PF00728">
    <property type="entry name" value="Glyco_hydro_20"/>
    <property type="match status" value="1"/>
</dbReference>
<dbReference type="PANTHER" id="PTHR15722">
    <property type="entry name" value="IFT140/172-RELATED"/>
    <property type="match status" value="1"/>
</dbReference>
<feature type="domain" description="IF140/IFT172/WDR19 TPR" evidence="14">
    <location>
        <begin position="1028"/>
        <end position="1516"/>
    </location>
</feature>
<evidence type="ECO:0000256" key="9">
    <source>
        <dbReference type="ARBA" id="ARBA00023273"/>
    </source>
</evidence>
<dbReference type="KEGG" id="dqu:106752350"/>
<feature type="domain" description="IFT140 first beta-propeller" evidence="11">
    <location>
        <begin position="483"/>
        <end position="678"/>
    </location>
</feature>